<protein>
    <submittedName>
        <fullName evidence="2">Uncharacterized protein</fullName>
    </submittedName>
</protein>
<accession>A0A915HJQ6</accession>
<dbReference type="WBParaSite" id="nRc.2.0.1.t01884-RA">
    <property type="protein sequence ID" value="nRc.2.0.1.t01884-RA"/>
    <property type="gene ID" value="nRc.2.0.1.g01884"/>
</dbReference>
<evidence type="ECO:0000313" key="1">
    <source>
        <dbReference type="Proteomes" id="UP000887565"/>
    </source>
</evidence>
<reference evidence="2" key="1">
    <citation type="submission" date="2022-11" db="UniProtKB">
        <authorList>
            <consortium name="WormBaseParasite"/>
        </authorList>
    </citation>
    <scope>IDENTIFICATION</scope>
</reference>
<dbReference type="Proteomes" id="UP000887565">
    <property type="component" value="Unplaced"/>
</dbReference>
<organism evidence="1 2">
    <name type="scientific">Romanomermis culicivorax</name>
    <name type="common">Nematode worm</name>
    <dbReference type="NCBI Taxonomy" id="13658"/>
    <lineage>
        <taxon>Eukaryota</taxon>
        <taxon>Metazoa</taxon>
        <taxon>Ecdysozoa</taxon>
        <taxon>Nematoda</taxon>
        <taxon>Enoplea</taxon>
        <taxon>Dorylaimia</taxon>
        <taxon>Mermithida</taxon>
        <taxon>Mermithoidea</taxon>
        <taxon>Mermithidae</taxon>
        <taxon>Romanomermis</taxon>
    </lineage>
</organism>
<sequence>MLLNVGQKRCTPGGKVCRLADCSGRPTVPGSTYIKYLKLNSARWHSRPPATQSTIVNEFFQLTLVWTEDMQEST</sequence>
<proteinExistence type="predicted"/>
<keyword evidence="1" id="KW-1185">Reference proteome</keyword>
<evidence type="ECO:0000313" key="2">
    <source>
        <dbReference type="WBParaSite" id="nRc.2.0.1.t01884-RA"/>
    </source>
</evidence>
<dbReference type="AlphaFoldDB" id="A0A915HJQ6"/>
<name>A0A915HJQ6_ROMCU</name>